<name>A0ABW3KXG6_9BACI</name>
<keyword evidence="3" id="KW-1185">Reference proteome</keyword>
<protein>
    <submittedName>
        <fullName evidence="2">DUF1499 domain-containing protein</fullName>
    </submittedName>
</protein>
<organism evidence="2 3">
    <name type="scientific">Thalassobacillus hwangdonensis</name>
    <dbReference type="NCBI Taxonomy" id="546108"/>
    <lineage>
        <taxon>Bacteria</taxon>
        <taxon>Bacillati</taxon>
        <taxon>Bacillota</taxon>
        <taxon>Bacilli</taxon>
        <taxon>Bacillales</taxon>
        <taxon>Bacillaceae</taxon>
        <taxon>Thalassobacillus</taxon>
    </lineage>
</organism>
<dbReference type="Pfam" id="PF07386">
    <property type="entry name" value="DUF1499"/>
    <property type="match status" value="1"/>
</dbReference>
<dbReference type="PANTHER" id="PTHR34801:SF6">
    <property type="entry name" value="SLL1620 PROTEIN"/>
    <property type="match status" value="1"/>
</dbReference>
<evidence type="ECO:0000313" key="3">
    <source>
        <dbReference type="Proteomes" id="UP001596990"/>
    </source>
</evidence>
<dbReference type="Proteomes" id="UP001596990">
    <property type="component" value="Unassembled WGS sequence"/>
</dbReference>
<comment type="caution">
    <text evidence="2">The sequence shown here is derived from an EMBL/GenBank/DDBJ whole genome shotgun (WGS) entry which is preliminary data.</text>
</comment>
<dbReference type="PIRSF" id="PIRSF026426">
    <property type="entry name" value="DUF1499"/>
    <property type="match status" value="1"/>
</dbReference>
<evidence type="ECO:0000313" key="2">
    <source>
        <dbReference type="EMBL" id="MFD1017635.1"/>
    </source>
</evidence>
<feature type="compositionally biased region" description="Polar residues" evidence="1">
    <location>
        <begin position="19"/>
        <end position="29"/>
    </location>
</feature>
<accession>A0ABW3KXG6</accession>
<gene>
    <name evidence="2" type="ORF">ACFQ2J_00375</name>
</gene>
<proteinExistence type="predicted"/>
<dbReference type="InterPro" id="IPR010865">
    <property type="entry name" value="DUF1499"/>
</dbReference>
<reference evidence="3" key="1">
    <citation type="journal article" date="2019" name="Int. J. Syst. Evol. Microbiol.">
        <title>The Global Catalogue of Microorganisms (GCM) 10K type strain sequencing project: providing services to taxonomists for standard genome sequencing and annotation.</title>
        <authorList>
            <consortium name="The Broad Institute Genomics Platform"/>
            <consortium name="The Broad Institute Genome Sequencing Center for Infectious Disease"/>
            <person name="Wu L."/>
            <person name="Ma J."/>
        </authorList>
    </citation>
    <scope>NUCLEOTIDE SEQUENCE [LARGE SCALE GENOMIC DNA]</scope>
    <source>
        <strain evidence="3">CCUG 56607</strain>
    </source>
</reference>
<sequence length="133" mass="15524">MTKRHLGVKDGKLSPCPSSPNCVSTQSQDPSKKMEPLPFIGTIEHTKQIVQTLIRSWDRSEIHANETDYMHVVFTSKLLKFKDDVEFYFDASESFIHFRSASRVGYSDFGVNRKRMEKFSEMYMDKYEEGNRL</sequence>
<feature type="region of interest" description="Disordered" evidence="1">
    <location>
        <begin position="1"/>
        <end position="36"/>
    </location>
</feature>
<dbReference type="EMBL" id="JBHTKL010000001">
    <property type="protein sequence ID" value="MFD1017635.1"/>
    <property type="molecule type" value="Genomic_DNA"/>
</dbReference>
<dbReference type="PANTHER" id="PTHR34801">
    <property type="entry name" value="EXPRESSED PROTEIN"/>
    <property type="match status" value="1"/>
</dbReference>
<dbReference type="RefSeq" id="WP_386055527.1">
    <property type="nucleotide sequence ID" value="NZ_JBHTKL010000001.1"/>
</dbReference>
<evidence type="ECO:0000256" key="1">
    <source>
        <dbReference type="SAM" id="MobiDB-lite"/>
    </source>
</evidence>